<reference evidence="4" key="1">
    <citation type="submission" date="2017-02" db="UniProtKB">
        <authorList>
            <consortium name="WormBaseParasite"/>
        </authorList>
    </citation>
    <scope>IDENTIFICATION</scope>
</reference>
<dbReference type="WBParaSite" id="SMUV_0001018901-mRNA-1">
    <property type="protein sequence ID" value="SMUV_0001018901-mRNA-1"/>
    <property type="gene ID" value="SMUV_0001018901"/>
</dbReference>
<evidence type="ECO:0000313" key="4">
    <source>
        <dbReference type="WBParaSite" id="SMUV_0001018901-mRNA-1"/>
    </source>
</evidence>
<dbReference type="AlphaFoldDB" id="A0A0N5AYY7"/>
<feature type="region of interest" description="Disordered" evidence="1">
    <location>
        <begin position="23"/>
        <end position="42"/>
    </location>
</feature>
<evidence type="ECO:0000313" key="3">
    <source>
        <dbReference type="Proteomes" id="UP000046393"/>
    </source>
</evidence>
<sequence length="146" mass="17364">MIQYCLLLLTVTAVRAWSISHGNSESKEDANSMYPKNADPAHSWMPDDQQFYRIGRSAYRGRELFGKRSPKLIASPEDRHQRLFELLEQGRGNNELILSNDDNELSSLVLEPEFWIHLNEYYRYLYGPDSFQRERRRRHKQRELFG</sequence>
<evidence type="ECO:0000256" key="1">
    <source>
        <dbReference type="SAM" id="MobiDB-lite"/>
    </source>
</evidence>
<proteinExistence type="predicted"/>
<organism evidence="3 4">
    <name type="scientific">Syphacia muris</name>
    <dbReference type="NCBI Taxonomy" id="451379"/>
    <lineage>
        <taxon>Eukaryota</taxon>
        <taxon>Metazoa</taxon>
        <taxon>Ecdysozoa</taxon>
        <taxon>Nematoda</taxon>
        <taxon>Chromadorea</taxon>
        <taxon>Rhabditida</taxon>
        <taxon>Spirurina</taxon>
        <taxon>Oxyuridomorpha</taxon>
        <taxon>Oxyuroidea</taxon>
        <taxon>Oxyuridae</taxon>
        <taxon>Syphacia</taxon>
    </lineage>
</organism>
<protein>
    <submittedName>
        <fullName evidence="4">Short neuropeptide F</fullName>
    </submittedName>
</protein>
<feature type="chain" id="PRO_5005893646" evidence="2">
    <location>
        <begin position="17"/>
        <end position="146"/>
    </location>
</feature>
<keyword evidence="3" id="KW-1185">Reference proteome</keyword>
<evidence type="ECO:0000256" key="2">
    <source>
        <dbReference type="SAM" id="SignalP"/>
    </source>
</evidence>
<dbReference type="Proteomes" id="UP000046393">
    <property type="component" value="Unplaced"/>
</dbReference>
<accession>A0A0N5AYY7</accession>
<keyword evidence="2" id="KW-0732">Signal</keyword>
<name>A0A0N5AYY7_9BILA</name>
<feature type="signal peptide" evidence="2">
    <location>
        <begin position="1"/>
        <end position="16"/>
    </location>
</feature>